<feature type="compositionally biased region" description="Polar residues" evidence="1">
    <location>
        <begin position="533"/>
        <end position="544"/>
    </location>
</feature>
<comment type="caution">
    <text evidence="2">The sequence shown here is derived from an EMBL/GenBank/DDBJ whole genome shotgun (WGS) entry which is preliminary data.</text>
</comment>
<feature type="region of interest" description="Disordered" evidence="1">
    <location>
        <begin position="325"/>
        <end position="378"/>
    </location>
</feature>
<feature type="region of interest" description="Disordered" evidence="1">
    <location>
        <begin position="732"/>
        <end position="799"/>
    </location>
</feature>
<dbReference type="InParanoid" id="G4TAF3"/>
<evidence type="ECO:0000313" key="2">
    <source>
        <dbReference type="EMBL" id="CCA68292.1"/>
    </source>
</evidence>
<dbReference type="HOGENOM" id="CLU_351997_0_0_1"/>
<feature type="region of interest" description="Disordered" evidence="1">
    <location>
        <begin position="396"/>
        <end position="418"/>
    </location>
</feature>
<dbReference type="eggNOG" id="ENOG502SU6Q">
    <property type="taxonomic scope" value="Eukaryota"/>
</dbReference>
<feature type="compositionally biased region" description="Basic and acidic residues" evidence="1">
    <location>
        <begin position="343"/>
        <end position="373"/>
    </location>
</feature>
<feature type="compositionally biased region" description="Basic residues" evidence="1">
    <location>
        <begin position="109"/>
        <end position="122"/>
    </location>
</feature>
<proteinExistence type="predicted"/>
<name>G4TAF3_SERID</name>
<accession>G4TAF3</accession>
<feature type="compositionally biased region" description="Basic residues" evidence="1">
    <location>
        <begin position="789"/>
        <end position="799"/>
    </location>
</feature>
<dbReference type="OrthoDB" id="3357439at2759"/>
<evidence type="ECO:0000313" key="3">
    <source>
        <dbReference type="Proteomes" id="UP000007148"/>
    </source>
</evidence>
<feature type="compositionally biased region" description="Acidic residues" evidence="1">
    <location>
        <begin position="677"/>
        <end position="690"/>
    </location>
</feature>
<feature type="compositionally biased region" description="Low complexity" evidence="1">
    <location>
        <begin position="172"/>
        <end position="183"/>
    </location>
</feature>
<organism evidence="2 3">
    <name type="scientific">Serendipita indica (strain DSM 11827)</name>
    <name type="common">Root endophyte fungus</name>
    <name type="synonym">Piriformospora indica</name>
    <dbReference type="NCBI Taxonomy" id="1109443"/>
    <lineage>
        <taxon>Eukaryota</taxon>
        <taxon>Fungi</taxon>
        <taxon>Dikarya</taxon>
        <taxon>Basidiomycota</taxon>
        <taxon>Agaricomycotina</taxon>
        <taxon>Agaricomycetes</taxon>
        <taxon>Sebacinales</taxon>
        <taxon>Serendipitaceae</taxon>
        <taxon>Serendipita</taxon>
    </lineage>
</organism>
<feature type="compositionally biased region" description="Basic and acidic residues" evidence="1">
    <location>
        <begin position="240"/>
        <end position="258"/>
    </location>
</feature>
<feature type="compositionally biased region" description="Basic and acidic residues" evidence="1">
    <location>
        <begin position="221"/>
        <end position="233"/>
    </location>
</feature>
<dbReference type="Proteomes" id="UP000007148">
    <property type="component" value="Unassembled WGS sequence"/>
</dbReference>
<feature type="region of interest" description="Disordered" evidence="1">
    <location>
        <begin position="474"/>
        <end position="700"/>
    </location>
</feature>
<protein>
    <submittedName>
        <fullName evidence="2">Uncharacterized protein</fullName>
    </submittedName>
</protein>
<gene>
    <name evidence="2" type="ORF">PIIN_02156</name>
</gene>
<feature type="region of interest" description="Disordered" evidence="1">
    <location>
        <begin position="95"/>
        <end position="310"/>
    </location>
</feature>
<dbReference type="AlphaFoldDB" id="G4TAF3"/>
<evidence type="ECO:0000256" key="1">
    <source>
        <dbReference type="SAM" id="MobiDB-lite"/>
    </source>
</evidence>
<dbReference type="STRING" id="1109443.G4TAF3"/>
<feature type="compositionally biased region" description="Polar residues" evidence="1">
    <location>
        <begin position="603"/>
        <end position="614"/>
    </location>
</feature>
<dbReference type="EMBL" id="CAFZ01000029">
    <property type="protein sequence ID" value="CCA68292.1"/>
    <property type="molecule type" value="Genomic_DNA"/>
</dbReference>
<feature type="compositionally biased region" description="Polar residues" evidence="1">
    <location>
        <begin position="155"/>
        <end position="169"/>
    </location>
</feature>
<keyword evidence="3" id="KW-1185">Reference proteome</keyword>
<reference evidence="2 3" key="1">
    <citation type="journal article" date="2011" name="PLoS Pathog.">
        <title>Endophytic Life Strategies Decoded by Genome and Transcriptome Analyses of the Mutualistic Root Symbiont Piriformospora indica.</title>
        <authorList>
            <person name="Zuccaro A."/>
            <person name="Lahrmann U."/>
            <person name="Guldener U."/>
            <person name="Langen G."/>
            <person name="Pfiffi S."/>
            <person name="Biedenkopf D."/>
            <person name="Wong P."/>
            <person name="Samans B."/>
            <person name="Grimm C."/>
            <person name="Basiewicz M."/>
            <person name="Murat C."/>
            <person name="Martin F."/>
            <person name="Kogel K.H."/>
        </authorList>
    </citation>
    <scope>NUCLEOTIDE SEQUENCE [LARGE SCALE GENOMIC DNA]</scope>
    <source>
        <strain evidence="2 3">DSM 11827</strain>
    </source>
</reference>
<sequence length="799" mass="86714">MADGAEKKKRKRDADAEARITYHTPLKSFERLFNESSLEETKHIVRTKLKLDDNADITLSQIRGNKVIVLEDEDDFKAFRFMLKTNPWVELQVSVTESTGPNDAASPIPKKRKKSKAEKRKQHLETANALDSKADATHGANESTTSTSTLVDSLKSPTVSKEVNESTPIVLTPTVQPAKAVVAPAPPKSKKTKQKTSPGTPTLHNTEIGVVNPPTTLSAKRKPEVESNARQEEAPQEQNHSARSESEPRQNPKEDLPKTKATKRKSAPVSVTPMSPASREKASLILQRHRANIAEREKIKKKGSKANVTVNGPEGLAEVIDAASVANTHPPLDDKVIKRKSKTKEPERQIHAGERAEAHTPSEEHHDSTDADTKLLGSSTRRPVVIITKYVPPMANTTNPAVDPDMSLDPAKPKRPKKGLDVPLCPICDGTFHDRQDCPVFQEAGDALQARLKQFKKAKQKELVRDIERHIENETRLKRLGPKSRKSMLPIPPPPPHPLSSDNERTGIAESSDSEDGQSNQSVPPSLAGPVRSPSQTLAQNVLPISSLDDEINDNEGTPRVDMSPVPPPTSPSVASSILRGARKVAQPAVSPSPAPSRPGESSGKTQPLGNYKTSSSRSANRRANDLADGPQPTQNPRLLAIDSSASENDDSNDEQAPASATAIDLPEIHMDTNGMDIDDKELGSDDEMELPVPERSEVTVQATPRSTFLPRLSQMSISGVRLASTLWRGSSSTPLAAKAQPISVPPTQTKEKVEMAYTSSSSSSSSDEEFDSRIPASQRASSRVRPAATKRKSALSQL</sequence>